<evidence type="ECO:0000313" key="4">
    <source>
        <dbReference type="EMBL" id="KAL1526679.1"/>
    </source>
</evidence>
<feature type="region of interest" description="Disordered" evidence="3">
    <location>
        <begin position="153"/>
        <end position="177"/>
    </location>
</feature>
<dbReference type="EMBL" id="JBGBPQ010000003">
    <property type="protein sequence ID" value="KAL1526679.1"/>
    <property type="molecule type" value="Genomic_DNA"/>
</dbReference>
<reference evidence="4 5" key="1">
    <citation type="journal article" date="2024" name="Science">
        <title>Giant polyketide synthase enzymes in the biosynthesis of giant marine polyether toxins.</title>
        <authorList>
            <person name="Fallon T.R."/>
            <person name="Shende V.V."/>
            <person name="Wierzbicki I.H."/>
            <person name="Pendleton A.L."/>
            <person name="Watervoot N.F."/>
            <person name="Auber R.P."/>
            <person name="Gonzalez D.J."/>
            <person name="Wisecaver J.H."/>
            <person name="Moore B.S."/>
        </authorList>
    </citation>
    <scope>NUCLEOTIDE SEQUENCE [LARGE SCALE GENOMIC DNA]</scope>
    <source>
        <strain evidence="4 5">12B1</strain>
    </source>
</reference>
<evidence type="ECO:0000313" key="5">
    <source>
        <dbReference type="Proteomes" id="UP001515480"/>
    </source>
</evidence>
<comment type="caution">
    <text evidence="4">The sequence shown here is derived from an EMBL/GenBank/DDBJ whole genome shotgun (WGS) entry which is preliminary data.</text>
</comment>
<dbReference type="GO" id="GO:0016787">
    <property type="term" value="F:hydrolase activity"/>
    <property type="evidence" value="ECO:0007669"/>
    <property type="project" value="UniProtKB-KW"/>
</dbReference>
<dbReference type="Pfam" id="PF04231">
    <property type="entry name" value="Endonuclease_1"/>
    <property type="match status" value="1"/>
</dbReference>
<evidence type="ECO:0000256" key="2">
    <source>
        <dbReference type="ARBA" id="ARBA00022801"/>
    </source>
</evidence>
<dbReference type="InterPro" id="IPR007346">
    <property type="entry name" value="Endonuclease-I"/>
</dbReference>
<gene>
    <name evidence="4" type="ORF">AB1Y20_015382</name>
</gene>
<keyword evidence="1" id="KW-0540">Nuclease</keyword>
<dbReference type="Proteomes" id="UP001515480">
    <property type="component" value="Unassembled WGS sequence"/>
</dbReference>
<sequence>MVFIFFNELHYDNVGTDTAQAFEVAGVAGASLDGYTAVLYDGNSGGVYDTLPLTGTIPNEHVGYGALSFNISLQNGPDGIALVNASGHVLEFLSYEGSFEAVSGAASGMVSTDVGVVETASTAAGTSMQLTGSAHSPAGFTWVAGVPASPGALNAGQSFAQSPPPPPSQPPFNSAACPPRSTVRAALLGHTVLPYTSSQTDVWDALKVLDADPNDAANVTLFYSRMSVDGAQEYNSGRGWTREHIWPQSLGQFDAHANEAPATDLFALRPAKPRCNSMRNNFKYGMVSTVSVDSECLLACDTVVQGGDRLCEPVDEIKGQIARSLFYMDIAYDAFDDTGATGVNASWADLQLSIVGSPDMFVDWHESVASYNSPSTCASIPSASNFQFSTPVSIAIPATSNSHFATSASLSIPSDSTLAIPSAFNNNFPTVCLPT</sequence>
<dbReference type="AlphaFoldDB" id="A0AB34JWL6"/>
<dbReference type="GO" id="GO:0004518">
    <property type="term" value="F:nuclease activity"/>
    <property type="evidence" value="ECO:0007669"/>
    <property type="project" value="UniProtKB-KW"/>
</dbReference>
<dbReference type="SUPFAM" id="SSF54060">
    <property type="entry name" value="His-Me finger endonucleases"/>
    <property type="match status" value="1"/>
</dbReference>
<proteinExistence type="predicted"/>
<evidence type="ECO:0000256" key="1">
    <source>
        <dbReference type="ARBA" id="ARBA00022722"/>
    </source>
</evidence>
<keyword evidence="2" id="KW-0378">Hydrolase</keyword>
<evidence type="ECO:0008006" key="6">
    <source>
        <dbReference type="Google" id="ProtNLM"/>
    </source>
</evidence>
<accession>A0AB34JWL6</accession>
<keyword evidence="5" id="KW-1185">Reference proteome</keyword>
<dbReference type="PANTHER" id="PTHR33607">
    <property type="entry name" value="ENDONUCLEASE-1"/>
    <property type="match status" value="1"/>
</dbReference>
<name>A0AB34JWL6_PRYPA</name>
<organism evidence="4 5">
    <name type="scientific">Prymnesium parvum</name>
    <name type="common">Toxic golden alga</name>
    <dbReference type="NCBI Taxonomy" id="97485"/>
    <lineage>
        <taxon>Eukaryota</taxon>
        <taxon>Haptista</taxon>
        <taxon>Haptophyta</taxon>
        <taxon>Prymnesiophyceae</taxon>
        <taxon>Prymnesiales</taxon>
        <taxon>Prymnesiaceae</taxon>
        <taxon>Prymnesium</taxon>
    </lineage>
</organism>
<evidence type="ECO:0000256" key="3">
    <source>
        <dbReference type="SAM" id="MobiDB-lite"/>
    </source>
</evidence>
<dbReference type="PANTHER" id="PTHR33607:SF2">
    <property type="entry name" value="ENDONUCLEASE-1"/>
    <property type="match status" value="1"/>
</dbReference>
<protein>
    <recommendedName>
        <fullName evidence="6">Phospholipase B-like</fullName>
    </recommendedName>
</protein>
<dbReference type="InterPro" id="IPR044925">
    <property type="entry name" value="His-Me_finger_sf"/>
</dbReference>